<reference evidence="2 3" key="1">
    <citation type="submission" date="2023-12" db="EMBL/GenBank/DDBJ databases">
        <title>Evaluation and characterization of a potential secondary metabolite violacein from indigenous Chromobacterium amazonense SAM215.</title>
        <authorList>
            <person name="Tarafdar M.R."/>
            <person name="Abedin S.M."/>
            <person name="Atiqua A."/>
            <person name="Saha A."/>
            <person name="Khan S.N."/>
        </authorList>
    </citation>
    <scope>NUCLEOTIDE SEQUENCE [LARGE SCALE GENOMIC DNA]</scope>
    <source>
        <strain evidence="2 3">SAM215</strain>
    </source>
</reference>
<accession>A0ABU8UW73</accession>
<feature type="signal peptide" evidence="1">
    <location>
        <begin position="1"/>
        <end position="26"/>
    </location>
</feature>
<gene>
    <name evidence="2" type="ORF">QCL97_000320</name>
</gene>
<evidence type="ECO:0000313" key="2">
    <source>
        <dbReference type="EMBL" id="MEJ8673152.1"/>
    </source>
</evidence>
<protein>
    <submittedName>
        <fullName evidence="2">Uncharacterized protein</fullName>
    </submittedName>
</protein>
<feature type="chain" id="PRO_5047377918" evidence="1">
    <location>
        <begin position="27"/>
        <end position="234"/>
    </location>
</feature>
<dbReference type="EMBL" id="JAVFJF020000001">
    <property type="protein sequence ID" value="MEJ8673152.1"/>
    <property type="molecule type" value="Genomic_DNA"/>
</dbReference>
<dbReference type="RefSeq" id="WP_307913727.1">
    <property type="nucleotide sequence ID" value="NZ_JAVFJF020000001.1"/>
</dbReference>
<proteinExistence type="predicted"/>
<name>A0ABU8UW73_9NEIS</name>
<organism evidence="2 3">
    <name type="scientific">Chromobacterium amazonense</name>
    <dbReference type="NCBI Taxonomy" id="1382803"/>
    <lineage>
        <taxon>Bacteria</taxon>
        <taxon>Pseudomonadati</taxon>
        <taxon>Pseudomonadota</taxon>
        <taxon>Betaproteobacteria</taxon>
        <taxon>Neisseriales</taxon>
        <taxon>Chromobacteriaceae</taxon>
        <taxon>Chromobacterium</taxon>
    </lineage>
</organism>
<keyword evidence="3" id="KW-1185">Reference proteome</keyword>
<keyword evidence="1" id="KW-0732">Signal</keyword>
<comment type="caution">
    <text evidence="2">The sequence shown here is derived from an EMBL/GenBank/DDBJ whole genome shotgun (WGS) entry which is preliminary data.</text>
</comment>
<dbReference type="Proteomes" id="UP001224516">
    <property type="component" value="Unassembled WGS sequence"/>
</dbReference>
<evidence type="ECO:0000256" key="1">
    <source>
        <dbReference type="SAM" id="SignalP"/>
    </source>
</evidence>
<sequence length="234" mass="24395">MQSKSVIMAAWLGLAVLAGGSAPVHAASLSAAQLGEQQTGAAAAARQGLAAFVRQSGQAFGNRLPEGFPLEVADGRALASLRVGAGFPVYSVTPQQLLATDADLSRQMAPTGAWRFTVYQQQRPVGLVTVEKVAGRWQAVSYGAAGLAKDLESLRAAYGDGGQTATRFLRVYQAQSDFLEVTPAGGKPRFAALTSANASLQLQRQADGGAVLLDGAQLLEPLRAAVRSNLSSWR</sequence>
<evidence type="ECO:0000313" key="3">
    <source>
        <dbReference type="Proteomes" id="UP001224516"/>
    </source>
</evidence>